<evidence type="ECO:0000313" key="1">
    <source>
        <dbReference type="EMBL" id="RMD77499.1"/>
    </source>
</evidence>
<proteinExistence type="predicted"/>
<name>A0A3M0YZM9_9BACT</name>
<gene>
    <name evidence="1" type="ORF">D6810_00765</name>
</gene>
<dbReference type="AlphaFoldDB" id="A0A3M0YZM9"/>
<dbReference type="Proteomes" id="UP000269410">
    <property type="component" value="Unassembled WGS sequence"/>
</dbReference>
<comment type="caution">
    <text evidence="1">The sequence shown here is derived from an EMBL/GenBank/DDBJ whole genome shotgun (WGS) entry which is preliminary data.</text>
</comment>
<protein>
    <submittedName>
        <fullName evidence="1">Uncharacterized protein</fullName>
    </submittedName>
</protein>
<sequence length="165" mass="19496">MKEDKNYVRALKTKISEISDLIKLSSLSIVTIKNFYFDSEVRSTIYHICETDLGKNSFDSYLKAIIKAVLDEDANRKVDNIKFYEEEKLFFVTNDDNGKIILKEMTEENVLSFVKPNIEDYFPDFMFFPILEYDEYFLDEARFSKLKKINSIVGLGFLLTYDYKF</sequence>
<dbReference type="EMBL" id="RFKV01000027">
    <property type="protein sequence ID" value="RMD77499.1"/>
    <property type="molecule type" value="Genomic_DNA"/>
</dbReference>
<organism evidence="1 2">
    <name type="scientific">Candidatus Dojkabacteria bacterium</name>
    <dbReference type="NCBI Taxonomy" id="2099670"/>
    <lineage>
        <taxon>Bacteria</taxon>
        <taxon>Candidatus Dojkabacteria</taxon>
    </lineage>
</organism>
<evidence type="ECO:0000313" key="2">
    <source>
        <dbReference type="Proteomes" id="UP000269410"/>
    </source>
</evidence>
<accession>A0A3M0YZM9</accession>
<reference evidence="1 2" key="1">
    <citation type="submission" date="2018-10" db="EMBL/GenBank/DDBJ databases">
        <title>Thermophilic Lithotrophy and Phototrophy in an Intertidal, Iron-rich, Geothermal Spring.</title>
        <authorList>
            <person name="Ward L.M."/>
            <person name="Idei A."/>
            <person name="Nakagawa M."/>
            <person name="Ueno Y."/>
            <person name="Fischer W."/>
            <person name="Mcglynn S.E."/>
        </authorList>
    </citation>
    <scope>NUCLEOTIDE SEQUENCE [LARGE SCALE GENOMIC DNA]</scope>
    <source>
        <strain evidence="1">J137</strain>
    </source>
</reference>